<reference evidence="3" key="1">
    <citation type="journal article" date="2014" name="Proc. Natl. Acad. Sci. U.S.A.">
        <title>Extensive sampling of basidiomycete genomes demonstrates inadequacy of the white-rot/brown-rot paradigm for wood decay fungi.</title>
        <authorList>
            <person name="Riley R."/>
            <person name="Salamov A.A."/>
            <person name="Brown D.W."/>
            <person name="Nagy L.G."/>
            <person name="Floudas D."/>
            <person name="Held B.W."/>
            <person name="Levasseur A."/>
            <person name="Lombard V."/>
            <person name="Morin E."/>
            <person name="Otillar R."/>
            <person name="Lindquist E.A."/>
            <person name="Sun H."/>
            <person name="LaButti K.M."/>
            <person name="Schmutz J."/>
            <person name="Jabbour D."/>
            <person name="Luo H."/>
            <person name="Baker S.E."/>
            <person name="Pisabarro A.G."/>
            <person name="Walton J.D."/>
            <person name="Blanchette R.A."/>
            <person name="Henrissat B."/>
            <person name="Martin F."/>
            <person name="Cullen D."/>
            <person name="Hibbett D.S."/>
            <person name="Grigoriev I.V."/>
        </authorList>
    </citation>
    <scope>NUCLEOTIDE SEQUENCE [LARGE SCALE GENOMIC DNA]</scope>
    <source>
        <strain evidence="3">CBS 339.88</strain>
    </source>
</reference>
<keyword evidence="3" id="KW-1185">Reference proteome</keyword>
<feature type="region of interest" description="Disordered" evidence="1">
    <location>
        <begin position="1"/>
        <end position="47"/>
    </location>
</feature>
<name>A0A067T5G5_GALM3</name>
<feature type="region of interest" description="Disordered" evidence="1">
    <location>
        <begin position="93"/>
        <end position="179"/>
    </location>
</feature>
<proteinExistence type="predicted"/>
<evidence type="ECO:0000313" key="2">
    <source>
        <dbReference type="EMBL" id="KDR78415.1"/>
    </source>
</evidence>
<dbReference type="HOGENOM" id="CLU_039434_0_1_1"/>
<feature type="compositionally biased region" description="Acidic residues" evidence="1">
    <location>
        <begin position="18"/>
        <end position="36"/>
    </location>
</feature>
<dbReference type="EMBL" id="KL142375">
    <property type="protein sequence ID" value="KDR78415.1"/>
    <property type="molecule type" value="Genomic_DNA"/>
</dbReference>
<feature type="compositionally biased region" description="Gly residues" evidence="1">
    <location>
        <begin position="150"/>
        <end position="163"/>
    </location>
</feature>
<accession>A0A067T5G5</accession>
<sequence length="466" mass="50476">MASSTTDTSAHLDHNSDLDTDDEFLVGDDDDDDDNLSLDGIYDVTDEPPPYYPGITVCIVCERRPPYSRGGKSYPTCGLTCAGILENARNSANAPSITGSSPGPSNFRSGPYRGRGAAPSNQSNSYYQPQPSVSADPNISHLAQHLGGYSTRGGGHTTRGGNTGRRPRNLTNLHNLQSNGPPPPPMVKCVVCLVKPCRDSKYVTCGLTCAEKLCKGGGNPNNCDYCHRRPKLAGYNQCGDTCRDSAKLACLLCKSRPKYKRYHLCGKTCKQIAIKSTPLILEAPAGHATYDMVEKKFQSAWKYPGHACPKIKKIYKIIESKTFLQPYDRYKRSVGSEVFRYHGTTRKCTLGSPGNTQLCTNTSCPLCSILRTSFKTSLASPSGAFGPGIYSSSASNKAYSYTNSGNGAMLLTKVVLGKVRQVNGWNEVMSCPAGFNSVVFDRQGGALNETIVYTDDAIRPVFLIIF</sequence>
<feature type="compositionally biased region" description="Polar residues" evidence="1">
    <location>
        <begin position="119"/>
        <end position="137"/>
    </location>
</feature>
<dbReference type="OrthoDB" id="9514740at2759"/>
<dbReference type="SUPFAM" id="SSF56399">
    <property type="entry name" value="ADP-ribosylation"/>
    <property type="match status" value="1"/>
</dbReference>
<dbReference type="PANTHER" id="PTHR31681:SF3">
    <property type="entry name" value="OS04G0690100 PROTEIN"/>
    <property type="match status" value="1"/>
</dbReference>
<evidence type="ECO:0008006" key="4">
    <source>
        <dbReference type="Google" id="ProtNLM"/>
    </source>
</evidence>
<evidence type="ECO:0000313" key="3">
    <source>
        <dbReference type="Proteomes" id="UP000027222"/>
    </source>
</evidence>
<dbReference type="AlphaFoldDB" id="A0A067T5G5"/>
<organism evidence="2 3">
    <name type="scientific">Galerina marginata (strain CBS 339.88)</name>
    <dbReference type="NCBI Taxonomy" id="685588"/>
    <lineage>
        <taxon>Eukaryota</taxon>
        <taxon>Fungi</taxon>
        <taxon>Dikarya</taxon>
        <taxon>Basidiomycota</taxon>
        <taxon>Agaricomycotina</taxon>
        <taxon>Agaricomycetes</taxon>
        <taxon>Agaricomycetidae</taxon>
        <taxon>Agaricales</taxon>
        <taxon>Agaricineae</taxon>
        <taxon>Strophariaceae</taxon>
        <taxon>Galerina</taxon>
    </lineage>
</organism>
<protein>
    <recommendedName>
        <fullName evidence="4">PARP catalytic domain-containing protein</fullName>
    </recommendedName>
</protein>
<dbReference type="Gene3D" id="3.90.228.10">
    <property type="match status" value="1"/>
</dbReference>
<gene>
    <name evidence="2" type="ORF">GALMADRAFT_245586</name>
</gene>
<feature type="compositionally biased region" description="Polar residues" evidence="1">
    <location>
        <begin position="93"/>
        <end position="108"/>
    </location>
</feature>
<dbReference type="Proteomes" id="UP000027222">
    <property type="component" value="Unassembled WGS sequence"/>
</dbReference>
<dbReference type="PANTHER" id="PTHR31681">
    <property type="entry name" value="C2H2-LIKE ZINC FINGER PROTEIN"/>
    <property type="match status" value="1"/>
</dbReference>
<evidence type="ECO:0000256" key="1">
    <source>
        <dbReference type="SAM" id="MobiDB-lite"/>
    </source>
</evidence>